<organism evidence="3 4">
    <name type="scientific">Alectoria fallacina</name>
    <dbReference type="NCBI Taxonomy" id="1903189"/>
    <lineage>
        <taxon>Eukaryota</taxon>
        <taxon>Fungi</taxon>
        <taxon>Dikarya</taxon>
        <taxon>Ascomycota</taxon>
        <taxon>Pezizomycotina</taxon>
        <taxon>Lecanoromycetes</taxon>
        <taxon>OSLEUM clade</taxon>
        <taxon>Lecanoromycetidae</taxon>
        <taxon>Lecanorales</taxon>
        <taxon>Lecanorineae</taxon>
        <taxon>Parmeliaceae</taxon>
        <taxon>Alectoria</taxon>
    </lineage>
</organism>
<evidence type="ECO:0000313" key="4">
    <source>
        <dbReference type="Proteomes" id="UP000664203"/>
    </source>
</evidence>
<accession>A0A8H3IQ55</accession>
<evidence type="ECO:0000256" key="1">
    <source>
        <dbReference type="SAM" id="MobiDB-lite"/>
    </source>
</evidence>
<feature type="region of interest" description="Disordered" evidence="1">
    <location>
        <begin position="267"/>
        <end position="345"/>
    </location>
</feature>
<evidence type="ECO:0000313" key="3">
    <source>
        <dbReference type="EMBL" id="CAF9927338.1"/>
    </source>
</evidence>
<dbReference type="AlphaFoldDB" id="A0A8H3IQ55"/>
<dbReference type="InterPro" id="IPR000182">
    <property type="entry name" value="GNAT_dom"/>
</dbReference>
<dbReference type="CDD" id="cd04301">
    <property type="entry name" value="NAT_SF"/>
    <property type="match status" value="1"/>
</dbReference>
<feature type="domain" description="N-acetyltransferase" evidence="2">
    <location>
        <begin position="66"/>
        <end position="217"/>
    </location>
</feature>
<name>A0A8H3IQ55_9LECA</name>
<dbReference type="OrthoDB" id="410198at2759"/>
<dbReference type="Gene3D" id="3.40.630.30">
    <property type="match status" value="1"/>
</dbReference>
<dbReference type="PANTHER" id="PTHR42791:SF1">
    <property type="entry name" value="N-ACETYLTRANSFERASE DOMAIN-CONTAINING PROTEIN"/>
    <property type="match status" value="1"/>
</dbReference>
<feature type="compositionally biased region" description="Polar residues" evidence="1">
    <location>
        <begin position="319"/>
        <end position="329"/>
    </location>
</feature>
<dbReference type="Pfam" id="PF00583">
    <property type="entry name" value="Acetyltransf_1"/>
    <property type="match status" value="1"/>
</dbReference>
<dbReference type="Proteomes" id="UP000664203">
    <property type="component" value="Unassembled WGS sequence"/>
</dbReference>
<dbReference type="InterPro" id="IPR052523">
    <property type="entry name" value="Trichothecene_AcTrans"/>
</dbReference>
<dbReference type="PANTHER" id="PTHR42791">
    <property type="entry name" value="GNAT FAMILY ACETYLTRANSFERASE"/>
    <property type="match status" value="1"/>
</dbReference>
<sequence length="345" mass="38310">MASKLPVKTSQLKAPDEKTIEEMIHVYQAAFKNDQCIQLKYTMPDLMERMAGTIANNVKRLEYEFITARNKTNDIIGWLALAFKLEDKKRLSEEHVLLTQYTLLPDIVVKGKSQGIGTDEMKSLAHSMFQEFKDARERHLPDTHCLLCTLVVDPEYQTKGVASTLLSKAISLCEAFSFPIWVQAPEACQSLFERHLFEEVGDYQLDLNEFVPKPDKKGKAVEKTALGTYVWKFMVRKEPLEQAIQAYRSSKVFAETEADQRAEKALLGKGKEPAPMAKDSAEDEVEPGETEPLLGKNKASASAQTVVAPSLAGEGPSTPLLTKPSSKANRTVAAGEKVVGNRMSS</sequence>
<dbReference type="InterPro" id="IPR016181">
    <property type="entry name" value="Acyl_CoA_acyltransferase"/>
</dbReference>
<keyword evidence="4" id="KW-1185">Reference proteome</keyword>
<evidence type="ECO:0000259" key="2">
    <source>
        <dbReference type="PROSITE" id="PS51186"/>
    </source>
</evidence>
<dbReference type="SUPFAM" id="SSF55729">
    <property type="entry name" value="Acyl-CoA N-acyltransferases (Nat)"/>
    <property type="match status" value="1"/>
</dbReference>
<protein>
    <recommendedName>
        <fullName evidence="2">N-acetyltransferase domain-containing protein</fullName>
    </recommendedName>
</protein>
<dbReference type="GO" id="GO:0016747">
    <property type="term" value="F:acyltransferase activity, transferring groups other than amino-acyl groups"/>
    <property type="evidence" value="ECO:0007669"/>
    <property type="project" value="InterPro"/>
</dbReference>
<dbReference type="EMBL" id="CAJPDR010000227">
    <property type="protein sequence ID" value="CAF9927338.1"/>
    <property type="molecule type" value="Genomic_DNA"/>
</dbReference>
<gene>
    <name evidence="3" type="ORF">ALECFALPRED_003685</name>
</gene>
<comment type="caution">
    <text evidence="3">The sequence shown here is derived from an EMBL/GenBank/DDBJ whole genome shotgun (WGS) entry which is preliminary data.</text>
</comment>
<reference evidence="3" key="1">
    <citation type="submission" date="2021-03" db="EMBL/GenBank/DDBJ databases">
        <authorList>
            <person name="Tagirdzhanova G."/>
        </authorList>
    </citation>
    <scope>NUCLEOTIDE SEQUENCE</scope>
</reference>
<dbReference type="PROSITE" id="PS51186">
    <property type="entry name" value="GNAT"/>
    <property type="match status" value="1"/>
</dbReference>
<proteinExistence type="predicted"/>